<sequence length="431" mass="48568">MFENVIEQQTIKLLIDDITAHTLPPSILFSGPEAAGKLTTALELSRIVSCTGNAEWSCACPSCLKQREMTSPDFIIIGQRDTGCEIRAAAHAFLSAKTIPSRYLFIRSIRKLTARFDARLWEPTETRFLKAAPLLATLDEELVGFIDATTKTDSTIDYTKIEKQIDKICATAEKLQHDCMYESIPIDQVRKVSAWVRLMPIGKRKTVIIENADKMQESARNAFLKILEEPPEYATFILTTARRAAIIPTILSRVRTYAFVDRSFDAEKEVIERVFRAVPPDEKNFGQVSLLQQYLYSFLPVSEKDIKEAAALFLENMFERSSAQKKAIPETLFVSVQTYRKTILPKTGSGISEIIKLLQGCKSRTVYRLFLAHVILFLREGLRAGTLSAKETETYANFSKLLHTAQSSVDIFNLSPQAVLENCAEQMKEVC</sequence>
<name>A0A0B7H1L6_TREPH</name>
<dbReference type="PANTHER" id="PTHR11669:SF8">
    <property type="entry name" value="DNA POLYMERASE III SUBUNIT DELTA"/>
    <property type="match status" value="1"/>
</dbReference>
<gene>
    <name evidence="2" type="ORF">FUT82_06895</name>
    <name evidence="1" type="ORF">TPHV1_60108</name>
</gene>
<keyword evidence="3" id="KW-1185">Reference proteome</keyword>
<dbReference type="Proteomes" id="UP000042527">
    <property type="component" value="Unassembled WGS sequence"/>
</dbReference>
<dbReference type="InterPro" id="IPR050238">
    <property type="entry name" value="DNA_Rep/Repair_Clamp_Loader"/>
</dbReference>
<dbReference type="Proteomes" id="UP000323594">
    <property type="component" value="Chromosome"/>
</dbReference>
<reference evidence="3" key="1">
    <citation type="submission" date="2015-01" db="EMBL/GenBank/DDBJ databases">
        <authorList>
            <person name="Manzoor Shahid"/>
            <person name="Zubair Saima"/>
        </authorList>
    </citation>
    <scope>NUCLEOTIDE SEQUENCE [LARGE SCALE GENOMIC DNA]</scope>
    <source>
        <strain evidence="3">V1</strain>
    </source>
</reference>
<organism evidence="1 3">
    <name type="scientific">Treponema phagedenis</name>
    <dbReference type="NCBI Taxonomy" id="162"/>
    <lineage>
        <taxon>Bacteria</taxon>
        <taxon>Pseudomonadati</taxon>
        <taxon>Spirochaetota</taxon>
        <taxon>Spirochaetia</taxon>
        <taxon>Spirochaetales</taxon>
        <taxon>Treponemataceae</taxon>
        <taxon>Treponema</taxon>
    </lineage>
</organism>
<dbReference type="EMBL" id="CP042817">
    <property type="protein sequence ID" value="QEJ97747.1"/>
    <property type="molecule type" value="Genomic_DNA"/>
</dbReference>
<reference evidence="1" key="2">
    <citation type="submission" date="2015-01" db="EMBL/GenBank/DDBJ databases">
        <authorList>
            <person name="Xiang T."/>
            <person name="Song Y."/>
            <person name="Huang L."/>
            <person name="Wang B."/>
            <person name="Wu P."/>
        </authorList>
    </citation>
    <scope>NUCLEOTIDE SEQUENCE [LARGE SCALE GENOMIC DNA]</scope>
    <source>
        <strain evidence="1">V1</strain>
    </source>
</reference>
<evidence type="ECO:0000313" key="1">
    <source>
        <dbReference type="EMBL" id="CEM63120.1"/>
    </source>
</evidence>
<dbReference type="PANTHER" id="PTHR11669">
    <property type="entry name" value="REPLICATION FACTOR C / DNA POLYMERASE III GAMMA-TAU SUBUNIT"/>
    <property type="match status" value="1"/>
</dbReference>
<dbReference type="GO" id="GO:0006261">
    <property type="term" value="P:DNA-templated DNA replication"/>
    <property type="evidence" value="ECO:0007669"/>
    <property type="project" value="TreeGrafter"/>
</dbReference>
<dbReference type="EMBL" id="CDNC01000048">
    <property type="protein sequence ID" value="CEM63120.1"/>
    <property type="molecule type" value="Genomic_DNA"/>
</dbReference>
<dbReference type="Gene3D" id="3.40.50.300">
    <property type="entry name" value="P-loop containing nucleotide triphosphate hydrolases"/>
    <property type="match status" value="1"/>
</dbReference>
<protein>
    <submittedName>
        <fullName evidence="1">DNA polymerase III domain protein</fullName>
    </submittedName>
</protein>
<reference evidence="2 4" key="3">
    <citation type="submission" date="2019-08" db="EMBL/GenBank/DDBJ databases">
        <authorList>
            <person name="Kuhnert P."/>
        </authorList>
    </citation>
    <scope>NUCLEOTIDE SEQUENCE [LARGE SCALE GENOMIC DNA]</scope>
    <source>
        <strain evidence="2 4">B36.5</strain>
    </source>
</reference>
<evidence type="ECO:0000313" key="3">
    <source>
        <dbReference type="Proteomes" id="UP000042527"/>
    </source>
</evidence>
<dbReference type="AlphaFoldDB" id="A0A0B7H1L6"/>
<dbReference type="Pfam" id="PF13177">
    <property type="entry name" value="DNA_pol3_delta2"/>
    <property type="match status" value="2"/>
</dbReference>
<evidence type="ECO:0000313" key="4">
    <source>
        <dbReference type="Proteomes" id="UP000323594"/>
    </source>
</evidence>
<dbReference type="OrthoDB" id="350329at2"/>
<dbReference type="RefSeq" id="WP_044635002.1">
    <property type="nucleotide sequence ID" value="NZ_CDNC01000048.1"/>
</dbReference>
<accession>A0A0B7H1L6</accession>
<proteinExistence type="predicted"/>
<dbReference type="SUPFAM" id="SSF52540">
    <property type="entry name" value="P-loop containing nucleoside triphosphate hydrolases"/>
    <property type="match status" value="1"/>
</dbReference>
<evidence type="ECO:0000313" key="2">
    <source>
        <dbReference type="EMBL" id="QEJ97747.1"/>
    </source>
</evidence>
<dbReference type="InterPro" id="IPR027417">
    <property type="entry name" value="P-loop_NTPase"/>
</dbReference>